<dbReference type="PANTHER" id="PTHR37909:SF1">
    <property type="entry name" value="S-ADENOSYL-L-METHIONINE-DEPENDENT METHYLTRANSFERASES SUPERFAMILY PROTEIN"/>
    <property type="match status" value="1"/>
</dbReference>
<sequence>MNFNELPPETQQRLQYWQEQIEPIQGWCSPVAGITLYHLVQNKIPVPVVVELGSWKGRSTAWMAAALADQNSAGKIICVDTWRGTPSEKEHAQLLANYHPDQLFEEFLHNMGHLGLRDWIVPLRMTTTEGAKAWPSEQPIGLLFIDADHDYYAVRRDFELWSGYVKEGGLIVFDDVPNWPGPTRLISELPSWWKHIGYSDNQWIVIKTA</sequence>
<organism evidence="1 2">
    <name type="scientific">Sulfobacillus thermosulfidooxidans (strain DSM 9293 / VKM B-1269 / AT-1)</name>
    <dbReference type="NCBI Taxonomy" id="929705"/>
    <lineage>
        <taxon>Bacteria</taxon>
        <taxon>Bacillati</taxon>
        <taxon>Bacillota</taxon>
        <taxon>Clostridia</taxon>
        <taxon>Eubacteriales</taxon>
        <taxon>Clostridiales Family XVII. Incertae Sedis</taxon>
        <taxon>Sulfobacillus</taxon>
    </lineage>
</organism>
<keyword evidence="1" id="KW-0808">Transferase</keyword>
<dbReference type="RefSeq" id="WP_084661127.1">
    <property type="nucleotide sequence ID" value="NZ_FWWY01000001.1"/>
</dbReference>
<dbReference type="GO" id="GO:0008168">
    <property type="term" value="F:methyltransferase activity"/>
    <property type="evidence" value="ECO:0007669"/>
    <property type="project" value="UniProtKB-KW"/>
</dbReference>
<dbReference type="Pfam" id="PF13578">
    <property type="entry name" value="Methyltransf_24"/>
    <property type="match status" value="1"/>
</dbReference>
<dbReference type="Gene3D" id="3.40.50.150">
    <property type="entry name" value="Vaccinia Virus protein VP39"/>
    <property type="match status" value="1"/>
</dbReference>
<dbReference type="AlphaFoldDB" id="A0A1W1WCG6"/>
<accession>A0A1W1WCG6</accession>
<dbReference type="SUPFAM" id="SSF53335">
    <property type="entry name" value="S-adenosyl-L-methionine-dependent methyltransferases"/>
    <property type="match status" value="1"/>
</dbReference>
<dbReference type="PANTHER" id="PTHR37909">
    <property type="entry name" value="S-ADENOSYL-L-METHIONINE-DEPENDENT METHYLTRANSFERASES SUPERFAMILY PROTEIN"/>
    <property type="match status" value="1"/>
</dbReference>
<name>A0A1W1WCG6_SULTA</name>
<keyword evidence="2" id="KW-1185">Reference proteome</keyword>
<evidence type="ECO:0000313" key="1">
    <source>
        <dbReference type="EMBL" id="SMC03977.1"/>
    </source>
</evidence>
<reference evidence="2" key="1">
    <citation type="submission" date="2017-04" db="EMBL/GenBank/DDBJ databases">
        <authorList>
            <person name="Varghese N."/>
            <person name="Submissions S."/>
        </authorList>
    </citation>
    <scope>NUCLEOTIDE SEQUENCE [LARGE SCALE GENOMIC DNA]</scope>
    <source>
        <strain evidence="2">DSM 9293</strain>
    </source>
</reference>
<dbReference type="OrthoDB" id="176403at2"/>
<dbReference type="Proteomes" id="UP000192660">
    <property type="component" value="Unassembled WGS sequence"/>
</dbReference>
<protein>
    <submittedName>
        <fullName evidence="1">Methyltransferase domain-containing protein</fullName>
    </submittedName>
</protein>
<dbReference type="EMBL" id="FWWY01000001">
    <property type="protein sequence ID" value="SMC03977.1"/>
    <property type="molecule type" value="Genomic_DNA"/>
</dbReference>
<keyword evidence="1" id="KW-0489">Methyltransferase</keyword>
<dbReference type="STRING" id="28034.BFX07_14050"/>
<evidence type="ECO:0000313" key="2">
    <source>
        <dbReference type="Proteomes" id="UP000192660"/>
    </source>
</evidence>
<dbReference type="InterPro" id="IPR029063">
    <property type="entry name" value="SAM-dependent_MTases_sf"/>
</dbReference>
<gene>
    <name evidence="1" type="ORF">SAMN00768000_1384</name>
</gene>
<proteinExistence type="predicted"/>
<dbReference type="GO" id="GO:0032259">
    <property type="term" value="P:methylation"/>
    <property type="evidence" value="ECO:0007669"/>
    <property type="project" value="UniProtKB-KW"/>
</dbReference>